<name>A0A6G0II94_LARCR</name>
<evidence type="ECO:0000313" key="3">
    <source>
        <dbReference type="Proteomes" id="UP000424527"/>
    </source>
</evidence>
<feature type="region of interest" description="Disordered" evidence="1">
    <location>
        <begin position="1"/>
        <end position="60"/>
    </location>
</feature>
<dbReference type="Proteomes" id="UP000424527">
    <property type="component" value="Unassembled WGS sequence"/>
</dbReference>
<comment type="caution">
    <text evidence="2">The sequence shown here is derived from an EMBL/GenBank/DDBJ whole genome shotgun (WGS) entry which is preliminary data.</text>
</comment>
<proteinExistence type="predicted"/>
<feature type="compositionally biased region" description="Polar residues" evidence="1">
    <location>
        <begin position="143"/>
        <end position="154"/>
    </location>
</feature>
<reference evidence="2 3" key="1">
    <citation type="submission" date="2019-07" db="EMBL/GenBank/DDBJ databases">
        <title>Chromosome genome assembly for large yellow croaker.</title>
        <authorList>
            <person name="Xiao S."/>
        </authorList>
    </citation>
    <scope>NUCLEOTIDE SEQUENCE [LARGE SCALE GENOMIC DNA]</scope>
    <source>
        <strain evidence="2">JMULYC20181020</strain>
        <tissue evidence="2">Muscle</tissue>
    </source>
</reference>
<evidence type="ECO:0000256" key="1">
    <source>
        <dbReference type="SAM" id="MobiDB-lite"/>
    </source>
</evidence>
<dbReference type="AlphaFoldDB" id="A0A6G0II94"/>
<sequence length="160" mass="16459">MTKTKDSELARKRQDGEVSNGKATGRDSRPPGTGWTILRQAGRAQQGKSDWQKRGKRRCSVCASVSPPLPLEVAELGCSETGWAVSLLTPEPLDRLSAARGKWRSLGGSSNSCGGGGGGGGGRRRGGGSPDCTGHTDPAVPSPSLSSSMKTGHTPSPPPP</sequence>
<dbReference type="EMBL" id="REGW02000010">
    <property type="protein sequence ID" value="KAE8290972.1"/>
    <property type="molecule type" value="Genomic_DNA"/>
</dbReference>
<accession>A0A6G0II94</accession>
<feature type="region of interest" description="Disordered" evidence="1">
    <location>
        <begin position="99"/>
        <end position="160"/>
    </location>
</feature>
<protein>
    <submittedName>
        <fullName evidence="2">Uncharacterized protein</fullName>
    </submittedName>
</protein>
<feature type="compositionally biased region" description="Basic and acidic residues" evidence="1">
    <location>
        <begin position="1"/>
        <end position="16"/>
    </location>
</feature>
<evidence type="ECO:0000313" key="2">
    <source>
        <dbReference type="EMBL" id="KAE8290972.1"/>
    </source>
</evidence>
<organism evidence="2 3">
    <name type="scientific">Larimichthys crocea</name>
    <name type="common">Large yellow croaker</name>
    <name type="synonym">Pseudosciaena crocea</name>
    <dbReference type="NCBI Taxonomy" id="215358"/>
    <lineage>
        <taxon>Eukaryota</taxon>
        <taxon>Metazoa</taxon>
        <taxon>Chordata</taxon>
        <taxon>Craniata</taxon>
        <taxon>Vertebrata</taxon>
        <taxon>Euteleostomi</taxon>
        <taxon>Actinopterygii</taxon>
        <taxon>Neopterygii</taxon>
        <taxon>Teleostei</taxon>
        <taxon>Neoteleostei</taxon>
        <taxon>Acanthomorphata</taxon>
        <taxon>Eupercaria</taxon>
        <taxon>Sciaenidae</taxon>
        <taxon>Larimichthys</taxon>
    </lineage>
</organism>
<gene>
    <name evidence="2" type="ORF">D5F01_LYC10564</name>
</gene>
<keyword evidence="3" id="KW-1185">Reference proteome</keyword>